<dbReference type="Proteomes" id="UP001331561">
    <property type="component" value="Unassembled WGS sequence"/>
</dbReference>
<evidence type="ECO:0000313" key="2">
    <source>
        <dbReference type="Proteomes" id="UP001331561"/>
    </source>
</evidence>
<proteinExistence type="predicted"/>
<accession>A0ABU6JZK2</accession>
<name>A0ABU6JZK2_9RHOO</name>
<dbReference type="EMBL" id="JAYXHS010000001">
    <property type="protein sequence ID" value="MEC5384641.1"/>
    <property type="molecule type" value="Genomic_DNA"/>
</dbReference>
<reference evidence="1 2" key="1">
    <citation type="submission" date="2024-01" db="EMBL/GenBank/DDBJ databases">
        <title>Uliginosibacterium soil sp. nov.</title>
        <authorList>
            <person name="Lv Y."/>
        </authorList>
    </citation>
    <scope>NUCLEOTIDE SEQUENCE [LARGE SCALE GENOMIC DNA]</scope>
    <source>
        <strain evidence="1 2">H3</strain>
    </source>
</reference>
<dbReference type="RefSeq" id="WP_327597613.1">
    <property type="nucleotide sequence ID" value="NZ_JAYXHS010000001.1"/>
</dbReference>
<keyword evidence="2" id="KW-1185">Reference proteome</keyword>
<sequence>MRQTLIGAACIALVTAVLVACQSVPINGRFLQELDGNGRVTMQIETATPGSCKVFIDMSDWYVSPSRTRCVANSVALPWSAEIYSPILDFTAIYSGESEEACQRHVKKVMASKSPPELRKACHKV</sequence>
<comment type="caution">
    <text evidence="1">The sequence shown here is derived from an EMBL/GenBank/DDBJ whole genome shotgun (WGS) entry which is preliminary data.</text>
</comment>
<evidence type="ECO:0000313" key="1">
    <source>
        <dbReference type="EMBL" id="MEC5384641.1"/>
    </source>
</evidence>
<protein>
    <submittedName>
        <fullName evidence="1">Uncharacterized protein</fullName>
    </submittedName>
</protein>
<gene>
    <name evidence="1" type="ORF">VVD49_02845</name>
</gene>
<organism evidence="1 2">
    <name type="scientific">Uliginosibacterium silvisoli</name>
    <dbReference type="NCBI Taxonomy" id="3114758"/>
    <lineage>
        <taxon>Bacteria</taxon>
        <taxon>Pseudomonadati</taxon>
        <taxon>Pseudomonadota</taxon>
        <taxon>Betaproteobacteria</taxon>
        <taxon>Rhodocyclales</taxon>
        <taxon>Zoogloeaceae</taxon>
        <taxon>Uliginosibacterium</taxon>
    </lineage>
</organism>
<dbReference type="PROSITE" id="PS51257">
    <property type="entry name" value="PROKAR_LIPOPROTEIN"/>
    <property type="match status" value="1"/>
</dbReference>